<reference evidence="3" key="1">
    <citation type="submission" date="2021-12" db="EMBL/GenBank/DDBJ databases">
        <authorList>
            <person name="Lee J.-H."/>
            <person name="Kim S.-B."/>
        </authorList>
    </citation>
    <scope>NUCLEOTIDE SEQUENCE</scope>
    <source>
        <strain evidence="3">NR30</strain>
    </source>
</reference>
<sequence length="74" mass="7948">MGTSLTPEFWRQSAVLLVIAMAVTFVLTAALDALVLRALRCRAARRLSDTGTSATTGMTGTTTRRPVVRTPVKN</sequence>
<dbReference type="RefSeq" id="WP_232648906.1">
    <property type="nucleotide sequence ID" value="NZ_JAJSBI010000006.1"/>
</dbReference>
<evidence type="ECO:0000313" key="3">
    <source>
        <dbReference type="EMBL" id="MCD9874772.1"/>
    </source>
</evidence>
<evidence type="ECO:0000256" key="1">
    <source>
        <dbReference type="SAM" id="MobiDB-lite"/>
    </source>
</evidence>
<evidence type="ECO:0000256" key="2">
    <source>
        <dbReference type="SAM" id="Phobius"/>
    </source>
</evidence>
<accession>A0A9Q3VN74</accession>
<keyword evidence="2" id="KW-1133">Transmembrane helix</keyword>
<feature type="transmembrane region" description="Helical" evidence="2">
    <location>
        <begin position="14"/>
        <end position="36"/>
    </location>
</feature>
<protein>
    <submittedName>
        <fullName evidence="3">Uncharacterized protein</fullName>
    </submittedName>
</protein>
<proteinExistence type="predicted"/>
<comment type="caution">
    <text evidence="3">The sequence shown here is derived from an EMBL/GenBank/DDBJ whole genome shotgun (WGS) entry which is preliminary data.</text>
</comment>
<organism evidence="3 4">
    <name type="scientific">Streptomyces guryensis</name>
    <dbReference type="NCBI Taxonomy" id="2886947"/>
    <lineage>
        <taxon>Bacteria</taxon>
        <taxon>Bacillati</taxon>
        <taxon>Actinomycetota</taxon>
        <taxon>Actinomycetes</taxon>
        <taxon>Kitasatosporales</taxon>
        <taxon>Streptomycetaceae</taxon>
        <taxon>Streptomyces</taxon>
    </lineage>
</organism>
<keyword evidence="2" id="KW-0812">Transmembrane</keyword>
<keyword evidence="4" id="KW-1185">Reference proteome</keyword>
<gene>
    <name evidence="3" type="ORF">LJ657_13985</name>
</gene>
<feature type="region of interest" description="Disordered" evidence="1">
    <location>
        <begin position="50"/>
        <end position="74"/>
    </location>
</feature>
<evidence type="ECO:0000313" key="4">
    <source>
        <dbReference type="Proteomes" id="UP001108029"/>
    </source>
</evidence>
<name>A0A9Q3VN74_9ACTN</name>
<keyword evidence="2" id="KW-0472">Membrane</keyword>
<dbReference type="AlphaFoldDB" id="A0A9Q3VN74"/>
<dbReference type="EMBL" id="JAJSBI010000006">
    <property type="protein sequence ID" value="MCD9874772.1"/>
    <property type="molecule type" value="Genomic_DNA"/>
</dbReference>
<dbReference type="Proteomes" id="UP001108029">
    <property type="component" value="Unassembled WGS sequence"/>
</dbReference>